<dbReference type="SUPFAM" id="SSF51679">
    <property type="entry name" value="Bacterial luciferase-like"/>
    <property type="match status" value="1"/>
</dbReference>
<dbReference type="OrthoDB" id="4074025at2"/>
<evidence type="ECO:0000313" key="7">
    <source>
        <dbReference type="Proteomes" id="UP000198253"/>
    </source>
</evidence>
<evidence type="ECO:0000256" key="3">
    <source>
        <dbReference type="ARBA" id="ARBA00023002"/>
    </source>
</evidence>
<protein>
    <submittedName>
        <fullName evidence="6">Flavin-dependent oxidoreductase, luciferase family (Includes alkanesulfonate monooxygenase SsuD and methylene tetrahydromethanopterin reductase)</fullName>
    </submittedName>
</protein>
<evidence type="ECO:0000313" key="6">
    <source>
        <dbReference type="EMBL" id="SCF24538.1"/>
    </source>
</evidence>
<accession>A0A1C4YV10</accession>
<dbReference type="InterPro" id="IPR036661">
    <property type="entry name" value="Luciferase-like_sf"/>
</dbReference>
<dbReference type="PANTHER" id="PTHR42847:SF4">
    <property type="entry name" value="ALKANESULFONATE MONOOXYGENASE-RELATED"/>
    <property type="match status" value="1"/>
</dbReference>
<dbReference type="GO" id="GO:0008726">
    <property type="term" value="F:alkanesulfonate monooxygenase activity"/>
    <property type="evidence" value="ECO:0007669"/>
    <property type="project" value="TreeGrafter"/>
</dbReference>
<evidence type="ECO:0000256" key="2">
    <source>
        <dbReference type="ARBA" id="ARBA00022643"/>
    </source>
</evidence>
<dbReference type="InterPro" id="IPR050172">
    <property type="entry name" value="SsuD_RutA_monooxygenase"/>
</dbReference>
<evidence type="ECO:0000259" key="5">
    <source>
        <dbReference type="Pfam" id="PF00296"/>
    </source>
</evidence>
<dbReference type="RefSeq" id="WP_088983320.1">
    <property type="nucleotide sequence ID" value="NZ_LT607413.1"/>
</dbReference>
<reference evidence="7" key="1">
    <citation type="submission" date="2016-06" db="EMBL/GenBank/DDBJ databases">
        <authorList>
            <person name="Varghese N."/>
            <person name="Submissions Spin"/>
        </authorList>
    </citation>
    <scope>NUCLEOTIDE SEQUENCE [LARGE SCALE GENOMIC DNA]</scope>
    <source>
        <strain evidence="7">DSM 43816</strain>
    </source>
</reference>
<organism evidence="6 7">
    <name type="scientific">Micromonospora echinospora</name>
    <name type="common">Micromonospora purpurea</name>
    <dbReference type="NCBI Taxonomy" id="1877"/>
    <lineage>
        <taxon>Bacteria</taxon>
        <taxon>Bacillati</taxon>
        <taxon>Actinomycetota</taxon>
        <taxon>Actinomycetes</taxon>
        <taxon>Micromonosporales</taxon>
        <taxon>Micromonosporaceae</taxon>
        <taxon>Micromonospora</taxon>
    </lineage>
</organism>
<dbReference type="PANTHER" id="PTHR42847">
    <property type="entry name" value="ALKANESULFONATE MONOOXYGENASE"/>
    <property type="match status" value="1"/>
</dbReference>
<keyword evidence="7" id="KW-1185">Reference proteome</keyword>
<dbReference type="AlphaFoldDB" id="A0A1C4YV10"/>
<keyword evidence="2" id="KW-0288">FMN</keyword>
<dbReference type="Proteomes" id="UP000198253">
    <property type="component" value="Chromosome I"/>
</dbReference>
<dbReference type="Pfam" id="PF00296">
    <property type="entry name" value="Bac_luciferase"/>
    <property type="match status" value="1"/>
</dbReference>
<dbReference type="InParanoid" id="A0A1C4YV10"/>
<evidence type="ECO:0000256" key="1">
    <source>
        <dbReference type="ARBA" id="ARBA00022630"/>
    </source>
</evidence>
<proteinExistence type="predicted"/>
<dbReference type="GO" id="GO:0046306">
    <property type="term" value="P:alkanesulfonate catabolic process"/>
    <property type="evidence" value="ECO:0007669"/>
    <property type="project" value="TreeGrafter"/>
</dbReference>
<keyword evidence="3" id="KW-0560">Oxidoreductase</keyword>
<feature type="domain" description="Luciferase-like" evidence="5">
    <location>
        <begin position="100"/>
        <end position="261"/>
    </location>
</feature>
<keyword evidence="4 6" id="KW-0503">Monooxygenase</keyword>
<sequence length="315" mass="34001">MNDSGVIGARGRVEIGLVDLFDGSPERDLAFMTQFARAVENAGFDGIWLPEHMLFFERYDSVYPYPEAPLAARPDVKERHNKVVQGKAQVETAPDQGLLDIFQTAVEVCAATTRLRFGSSVLLLPLRNPRILAREALTVAELTGGRFDLGVGVGWSAEEFAACESDFRTRGRRCEQLVRALTDAWGGGDRAGPALPVGIRAPRVLVGGHSAAAIRRAGTVADGWYPWNLTPAELADGLRTLEHHVEASGRSRDDLHVIAGFRGVGELSDLPEIVRRYAELGVDGINISLRMTVDNYGEVLAEAADALGLGGGDAR</sequence>
<gene>
    <name evidence="6" type="ORF">GA0070618_4414</name>
</gene>
<keyword evidence="1" id="KW-0285">Flavoprotein</keyword>
<dbReference type="Gene3D" id="3.20.20.30">
    <property type="entry name" value="Luciferase-like domain"/>
    <property type="match status" value="1"/>
</dbReference>
<name>A0A1C4YV10_MICEC</name>
<evidence type="ECO:0000256" key="4">
    <source>
        <dbReference type="ARBA" id="ARBA00023033"/>
    </source>
</evidence>
<dbReference type="EMBL" id="LT607413">
    <property type="protein sequence ID" value="SCF24538.1"/>
    <property type="molecule type" value="Genomic_DNA"/>
</dbReference>
<dbReference type="InterPro" id="IPR011251">
    <property type="entry name" value="Luciferase-like_dom"/>
</dbReference>